<protein>
    <recommendedName>
        <fullName evidence="3">Terminase</fullName>
    </recommendedName>
</protein>
<dbReference type="RefSeq" id="WP_150973096.1">
    <property type="nucleotide sequence ID" value="NZ_VZDO01000021.1"/>
</dbReference>
<dbReference type="Proteomes" id="UP000432089">
    <property type="component" value="Unassembled WGS sequence"/>
</dbReference>
<sequence>MTVHAVTYAEACRDPNLFGPWFEGETWATWRVVDKALFGEPLTAAELSIFRELTGRDEAPTKPAEEAWFVCGRRSGKDVKAASIAIYLATFGAEVYGYRQRLTRGERGVVQALAVDRDQARVVMGYAKAMLEQPIFAQMVTKPTADSVELANGLALEVATNDQRRVRGRTVVAAVFDEVAFWRSENSVNPDDEVYAAVKPSMVTIPGALLIGISSPYARKGLLWKKHKRHFGKPGNVLIIQAPTWRMNPTIARDGEFLTDRFAEDPASAAAEFGAEFRGDIEGFVMREVVEACVTLGAYERAPLSGVQYSAFIDPSGGSGKDSFTLAIGHSETGGEKRRPVLDAVRETKPPMSPEAVVAEYAKLLKSYRVTKIVGDRYAGEWPREAFRKHNITYEPSAKPKSDLYRDLLPLLNSGDADLLDNERLVSQLVGLERRTSRGGRDSIDHAPNAHDDVANAVAGVLTTLKANGSGYTLDNLG</sequence>
<evidence type="ECO:0000313" key="2">
    <source>
        <dbReference type="Proteomes" id="UP000432089"/>
    </source>
</evidence>
<accession>A0A7V7PL17</accession>
<evidence type="ECO:0008006" key="3">
    <source>
        <dbReference type="Google" id="ProtNLM"/>
    </source>
</evidence>
<name>A0A7V7PL17_9HYPH</name>
<dbReference type="Gene3D" id="3.40.50.300">
    <property type="entry name" value="P-loop containing nucleotide triphosphate hydrolases"/>
    <property type="match status" value="1"/>
</dbReference>
<dbReference type="EMBL" id="VZDO01000021">
    <property type="protein sequence ID" value="KAB0676707.1"/>
    <property type="molecule type" value="Genomic_DNA"/>
</dbReference>
<comment type="caution">
    <text evidence="1">The sequence shown here is derived from an EMBL/GenBank/DDBJ whole genome shotgun (WGS) entry which is preliminary data.</text>
</comment>
<dbReference type="InterPro" id="IPR027417">
    <property type="entry name" value="P-loop_NTPase"/>
</dbReference>
<organism evidence="1 2">
    <name type="scientific">Plantimonas leprariae</name>
    <dbReference type="NCBI Taxonomy" id="2615207"/>
    <lineage>
        <taxon>Bacteria</taxon>
        <taxon>Pseudomonadati</taxon>
        <taxon>Pseudomonadota</taxon>
        <taxon>Alphaproteobacteria</taxon>
        <taxon>Hyphomicrobiales</taxon>
        <taxon>Aurantimonadaceae</taxon>
        <taxon>Plantimonas</taxon>
    </lineage>
</organism>
<gene>
    <name evidence="1" type="ORF">F6X38_20620</name>
</gene>
<dbReference type="Gene3D" id="3.30.420.240">
    <property type="match status" value="1"/>
</dbReference>
<keyword evidence="2" id="KW-1185">Reference proteome</keyword>
<dbReference type="AlphaFoldDB" id="A0A7V7PL17"/>
<reference evidence="1 2" key="1">
    <citation type="submission" date="2019-09" db="EMBL/GenBank/DDBJ databases">
        <title>YIM 132180 draft genome.</title>
        <authorList>
            <person name="Zhang K."/>
        </authorList>
    </citation>
    <scope>NUCLEOTIDE SEQUENCE [LARGE SCALE GENOMIC DNA]</scope>
    <source>
        <strain evidence="1 2">YIM 132180</strain>
    </source>
</reference>
<proteinExistence type="predicted"/>
<evidence type="ECO:0000313" key="1">
    <source>
        <dbReference type="EMBL" id="KAB0676707.1"/>
    </source>
</evidence>